<dbReference type="Proteomes" id="UP001597260">
    <property type="component" value="Unassembled WGS sequence"/>
</dbReference>
<keyword evidence="2 5" id="KW-0227">DNA damage</keyword>
<name>A0ABW3YI93_9ACTN</name>
<evidence type="ECO:0000256" key="2">
    <source>
        <dbReference type="ARBA" id="ARBA00022763"/>
    </source>
</evidence>
<evidence type="ECO:0000313" key="6">
    <source>
        <dbReference type="EMBL" id="MFD1324222.1"/>
    </source>
</evidence>
<organism evidence="6 7">
    <name type="scientific">Micromonospora sonneratiae</name>
    <dbReference type="NCBI Taxonomy" id="1184706"/>
    <lineage>
        <taxon>Bacteria</taxon>
        <taxon>Bacillati</taxon>
        <taxon>Actinomycetota</taxon>
        <taxon>Actinomycetes</taxon>
        <taxon>Micromonosporales</taxon>
        <taxon>Micromonosporaceae</taxon>
        <taxon>Micromonospora</taxon>
    </lineage>
</organism>
<evidence type="ECO:0000256" key="4">
    <source>
        <dbReference type="ARBA" id="ARBA00023204"/>
    </source>
</evidence>
<evidence type="ECO:0000256" key="3">
    <source>
        <dbReference type="ARBA" id="ARBA00022801"/>
    </source>
</evidence>
<evidence type="ECO:0000256" key="1">
    <source>
        <dbReference type="ARBA" id="ARBA00009232"/>
    </source>
</evidence>
<sequence>MDYPWLRRPAAEVPETAQTLLGWELSAGGVRIRLTEVEAYAGTGEDPASHAHRGPTPRTRVMFGPAGHAYTYFVFGVHWCLNVVCGGDGEAAAVLLRAGEVVAGSETARTRRGAVADRDLARGPARLVVALGITSDANGTSMIDGSGPLLLTPPTRPVDPALIVAGPRVGVAAAHDVPWRFWITGDPSVSPYRRHVPRRRRSGSPLPQSS</sequence>
<dbReference type="Gene3D" id="3.10.300.10">
    <property type="entry name" value="Methylpurine-DNA glycosylase (MPG)"/>
    <property type="match status" value="1"/>
</dbReference>
<dbReference type="PANTHER" id="PTHR10429:SF0">
    <property type="entry name" value="DNA-3-METHYLADENINE GLYCOSYLASE"/>
    <property type="match status" value="1"/>
</dbReference>
<reference evidence="7" key="1">
    <citation type="journal article" date="2019" name="Int. J. Syst. Evol. Microbiol.">
        <title>The Global Catalogue of Microorganisms (GCM) 10K type strain sequencing project: providing services to taxonomists for standard genome sequencing and annotation.</title>
        <authorList>
            <consortium name="The Broad Institute Genomics Platform"/>
            <consortium name="The Broad Institute Genome Sequencing Center for Infectious Disease"/>
            <person name="Wu L."/>
            <person name="Ma J."/>
        </authorList>
    </citation>
    <scope>NUCLEOTIDE SEQUENCE [LARGE SCALE GENOMIC DNA]</scope>
    <source>
        <strain evidence="7">JCM 31037</strain>
    </source>
</reference>
<dbReference type="NCBIfam" id="NF002003">
    <property type="entry name" value="PRK00802.1-3"/>
    <property type="match status" value="1"/>
</dbReference>
<dbReference type="CDD" id="cd00540">
    <property type="entry name" value="AAG"/>
    <property type="match status" value="1"/>
</dbReference>
<dbReference type="RefSeq" id="WP_377574497.1">
    <property type="nucleotide sequence ID" value="NZ_JBHTMP010000044.1"/>
</dbReference>
<dbReference type="InterPro" id="IPR011034">
    <property type="entry name" value="Formyl_transferase-like_C_sf"/>
</dbReference>
<dbReference type="GO" id="GO:0016798">
    <property type="term" value="F:hydrolase activity, acting on glycosyl bonds"/>
    <property type="evidence" value="ECO:0007669"/>
    <property type="project" value="UniProtKB-KW"/>
</dbReference>
<comment type="similarity">
    <text evidence="1 5">Belongs to the DNA glycosylase MPG family.</text>
</comment>
<evidence type="ECO:0000313" key="7">
    <source>
        <dbReference type="Proteomes" id="UP001597260"/>
    </source>
</evidence>
<dbReference type="PANTHER" id="PTHR10429">
    <property type="entry name" value="DNA-3-METHYLADENINE GLYCOSYLASE"/>
    <property type="match status" value="1"/>
</dbReference>
<dbReference type="HAMAP" id="MF_00527">
    <property type="entry name" value="3MGH"/>
    <property type="match status" value="1"/>
</dbReference>
<dbReference type="EC" id="3.2.2.-" evidence="5"/>
<keyword evidence="4 5" id="KW-0234">DNA repair</keyword>
<proteinExistence type="inferred from homology"/>
<dbReference type="Pfam" id="PF02245">
    <property type="entry name" value="Pur_DNA_glyco"/>
    <property type="match status" value="1"/>
</dbReference>
<dbReference type="InterPro" id="IPR003180">
    <property type="entry name" value="MPG"/>
</dbReference>
<protein>
    <recommendedName>
        <fullName evidence="5">Putative 3-methyladenine DNA glycosylase</fullName>
        <ecNumber evidence="5">3.2.2.-</ecNumber>
    </recommendedName>
</protein>
<comment type="caution">
    <text evidence="6">The sequence shown here is derived from an EMBL/GenBank/DDBJ whole genome shotgun (WGS) entry which is preliminary data.</text>
</comment>
<keyword evidence="3 5" id="KW-0378">Hydrolase</keyword>
<keyword evidence="6" id="KW-0326">Glycosidase</keyword>
<dbReference type="NCBIfam" id="TIGR00567">
    <property type="entry name" value="3mg"/>
    <property type="match status" value="1"/>
</dbReference>
<dbReference type="SUPFAM" id="SSF50486">
    <property type="entry name" value="FMT C-terminal domain-like"/>
    <property type="match status" value="1"/>
</dbReference>
<dbReference type="InterPro" id="IPR036995">
    <property type="entry name" value="MPG_sf"/>
</dbReference>
<accession>A0ABW3YI93</accession>
<keyword evidence="7" id="KW-1185">Reference proteome</keyword>
<gene>
    <name evidence="6" type="ORF">ACFQ4H_24360</name>
</gene>
<dbReference type="EMBL" id="JBHTMP010000044">
    <property type="protein sequence ID" value="MFD1324222.1"/>
    <property type="molecule type" value="Genomic_DNA"/>
</dbReference>
<evidence type="ECO:0000256" key="5">
    <source>
        <dbReference type="HAMAP-Rule" id="MF_00527"/>
    </source>
</evidence>